<dbReference type="InterPro" id="IPR011990">
    <property type="entry name" value="TPR-like_helical_dom_sf"/>
</dbReference>
<dbReference type="GeneID" id="104595401"/>
<feature type="compositionally biased region" description="Low complexity" evidence="1">
    <location>
        <begin position="307"/>
        <end position="319"/>
    </location>
</feature>
<protein>
    <submittedName>
        <fullName evidence="3">Uncharacterized protein LOC104595401</fullName>
    </submittedName>
</protein>
<dbReference type="PANTHER" id="PTHR26312">
    <property type="entry name" value="TETRATRICOPEPTIDE REPEAT PROTEIN 5"/>
    <property type="match status" value="1"/>
</dbReference>
<reference evidence="3" key="1">
    <citation type="submission" date="2025-08" db="UniProtKB">
        <authorList>
            <consortium name="RefSeq"/>
        </authorList>
    </citation>
    <scope>IDENTIFICATION</scope>
</reference>
<feature type="region of interest" description="Disordered" evidence="1">
    <location>
        <begin position="280"/>
        <end position="319"/>
    </location>
</feature>
<dbReference type="OMA" id="CEESALI"/>
<evidence type="ECO:0000313" key="3">
    <source>
        <dbReference type="RefSeq" id="XP_010254425.1"/>
    </source>
</evidence>
<sequence length="319" mass="33769">MLLRSASTPILNSWIPQSKESSPESDLFLHIPKTRPITLTASSASVSPGDDSMKKMSRALSETDLRELAVLKKKTLGRSLTGLSSFSVEEEEEQAGIKSRASSLERLLSSSGLGEAVEAMDEGCVVGVKDNGLATLPVGGGVGSDDGRICGGGGGGGGGSNGGDGEGGSGFSDSNHGNDRTDVYYQKMIEANPGNALLLGNYARFLKEVRGDLAKAEEYCGRAILANPSDQNVLSLYAELIWETQRDSGRAKRYFDQAVKASPDDCYVLASYARFLWDADEEEEEEEQEEHGVMNCTVPPQPPPPNFIGGAPAPLTSAS</sequence>
<feature type="region of interest" description="Disordered" evidence="1">
    <location>
        <begin position="149"/>
        <end position="177"/>
    </location>
</feature>
<gene>
    <name evidence="3" type="primary">LOC104595401</name>
</gene>
<dbReference type="Gene3D" id="1.25.40.10">
    <property type="entry name" value="Tetratricopeptide repeat domain"/>
    <property type="match status" value="1"/>
</dbReference>
<dbReference type="Proteomes" id="UP000189703">
    <property type="component" value="Unplaced"/>
</dbReference>
<name>A0A1U7ZYY3_NELNU</name>
<keyword evidence="2" id="KW-1185">Reference proteome</keyword>
<feature type="compositionally biased region" description="Acidic residues" evidence="1">
    <location>
        <begin position="280"/>
        <end position="289"/>
    </location>
</feature>
<dbReference type="eggNOG" id="ENOG502QVY8">
    <property type="taxonomic scope" value="Eukaryota"/>
</dbReference>
<organism evidence="2 3">
    <name type="scientific">Nelumbo nucifera</name>
    <name type="common">Sacred lotus</name>
    <dbReference type="NCBI Taxonomy" id="4432"/>
    <lineage>
        <taxon>Eukaryota</taxon>
        <taxon>Viridiplantae</taxon>
        <taxon>Streptophyta</taxon>
        <taxon>Embryophyta</taxon>
        <taxon>Tracheophyta</taxon>
        <taxon>Spermatophyta</taxon>
        <taxon>Magnoliopsida</taxon>
        <taxon>Proteales</taxon>
        <taxon>Nelumbonaceae</taxon>
        <taxon>Nelumbo</taxon>
    </lineage>
</organism>
<dbReference type="InParanoid" id="A0A1U7ZYY3"/>
<dbReference type="KEGG" id="nnu:104595401"/>
<dbReference type="RefSeq" id="XP_010254425.1">
    <property type="nucleotide sequence ID" value="XM_010256123.2"/>
</dbReference>
<dbReference type="OrthoDB" id="439046at2759"/>
<evidence type="ECO:0000256" key="1">
    <source>
        <dbReference type="SAM" id="MobiDB-lite"/>
    </source>
</evidence>
<dbReference type="AlphaFoldDB" id="A0A1U7ZYY3"/>
<proteinExistence type="predicted"/>
<dbReference type="SUPFAM" id="SSF48452">
    <property type="entry name" value="TPR-like"/>
    <property type="match status" value="1"/>
</dbReference>
<dbReference type="FunCoup" id="A0A1U7ZYY3">
    <property type="interactions" value="36"/>
</dbReference>
<evidence type="ECO:0000313" key="2">
    <source>
        <dbReference type="Proteomes" id="UP000189703"/>
    </source>
</evidence>
<accession>A0A1U7ZYY3</accession>
<feature type="compositionally biased region" description="Gly residues" evidence="1">
    <location>
        <begin position="149"/>
        <end position="170"/>
    </location>
</feature>
<dbReference type="PANTHER" id="PTHR26312:SF168">
    <property type="entry name" value="OS06G0606700 PROTEIN"/>
    <property type="match status" value="1"/>
</dbReference>